<dbReference type="PANTHER" id="PTHR10219:SF25">
    <property type="entry name" value="PLECKSTRIN HOMOLOGY DOMAIN-CONTAINING FAMILY A MEMBER 8"/>
    <property type="match status" value="1"/>
</dbReference>
<sequence length="211" mass="23679">MTSAFAKEKPFPPVPEDGKIVLNMFLEAAKGIPNIIDLLGMQFKPVKSDINGNITKIQKHYDKNPAEYVTVNSILEAEKEAKVAKDDSSATTGVLWLKRGLEFMLRFFEELIKDFQSGAKKDSTKDCVNAAYEATLVRHHSWMSKKVFGMMSGFSPKRVDMMKHLAYGVENKDEQVINEMDVYAKTLGQNVAALNTLLLDMGIEEPVKETK</sequence>
<evidence type="ECO:0000256" key="1">
    <source>
        <dbReference type="ARBA" id="ARBA00022448"/>
    </source>
</evidence>
<dbReference type="InterPro" id="IPR014830">
    <property type="entry name" value="Glycolipid_transfer_prot_dom"/>
</dbReference>
<dbReference type="PANTHER" id="PTHR10219">
    <property type="entry name" value="GLYCOLIPID TRANSFER PROTEIN-RELATED"/>
    <property type="match status" value="1"/>
</dbReference>
<organism evidence="3 4">
    <name type="scientific">Sinanodonta woodiana</name>
    <name type="common">Chinese pond mussel</name>
    <name type="synonym">Anodonta woodiana</name>
    <dbReference type="NCBI Taxonomy" id="1069815"/>
    <lineage>
        <taxon>Eukaryota</taxon>
        <taxon>Metazoa</taxon>
        <taxon>Spiralia</taxon>
        <taxon>Lophotrochozoa</taxon>
        <taxon>Mollusca</taxon>
        <taxon>Bivalvia</taxon>
        <taxon>Autobranchia</taxon>
        <taxon>Heteroconchia</taxon>
        <taxon>Palaeoheterodonta</taxon>
        <taxon>Unionida</taxon>
        <taxon>Unionoidea</taxon>
        <taxon>Unionidae</taxon>
        <taxon>Unioninae</taxon>
        <taxon>Sinanodonta</taxon>
    </lineage>
</organism>
<gene>
    <name evidence="3" type="ORF">ACJMK2_011070</name>
</gene>
<evidence type="ECO:0000313" key="3">
    <source>
        <dbReference type="EMBL" id="KAL3856300.1"/>
    </source>
</evidence>
<name>A0ABD3V6X1_SINWO</name>
<dbReference type="Pfam" id="PF08718">
    <property type="entry name" value="GLTP"/>
    <property type="match status" value="1"/>
</dbReference>
<evidence type="ECO:0000313" key="4">
    <source>
        <dbReference type="Proteomes" id="UP001634394"/>
    </source>
</evidence>
<dbReference type="Gene3D" id="1.10.3520.10">
    <property type="entry name" value="Glycolipid transfer protein"/>
    <property type="match status" value="1"/>
</dbReference>
<dbReference type="InterPro" id="IPR036497">
    <property type="entry name" value="GLTP_sf"/>
</dbReference>
<dbReference type="Proteomes" id="UP001634394">
    <property type="component" value="Unassembled WGS sequence"/>
</dbReference>
<accession>A0ABD3V6X1</accession>
<dbReference type="FunFam" id="1.10.3520.10:FF:000001">
    <property type="entry name" value="Pleckstrin domain-containing family A member 8"/>
    <property type="match status" value="1"/>
</dbReference>
<reference evidence="3 4" key="1">
    <citation type="submission" date="2024-11" db="EMBL/GenBank/DDBJ databases">
        <title>Chromosome-level genome assembly of the freshwater bivalve Anodonta woodiana.</title>
        <authorList>
            <person name="Chen X."/>
        </authorList>
    </citation>
    <scope>NUCLEOTIDE SEQUENCE [LARGE SCALE GENOMIC DNA]</scope>
    <source>
        <strain evidence="3">MN2024</strain>
        <tissue evidence="3">Gills</tissue>
    </source>
</reference>
<dbReference type="EMBL" id="JBJQND010000013">
    <property type="protein sequence ID" value="KAL3856300.1"/>
    <property type="molecule type" value="Genomic_DNA"/>
</dbReference>
<keyword evidence="4" id="KW-1185">Reference proteome</keyword>
<feature type="domain" description="Glycolipid transfer protein" evidence="2">
    <location>
        <begin position="22"/>
        <end position="165"/>
    </location>
</feature>
<evidence type="ECO:0000259" key="2">
    <source>
        <dbReference type="Pfam" id="PF08718"/>
    </source>
</evidence>
<comment type="caution">
    <text evidence="3">The sequence shown here is derived from an EMBL/GenBank/DDBJ whole genome shotgun (WGS) entry which is preliminary data.</text>
</comment>
<dbReference type="SUPFAM" id="SSF110004">
    <property type="entry name" value="Glycolipid transfer protein, GLTP"/>
    <property type="match status" value="1"/>
</dbReference>
<keyword evidence="1" id="KW-0813">Transport</keyword>
<dbReference type="AlphaFoldDB" id="A0ABD3V6X1"/>
<protein>
    <recommendedName>
        <fullName evidence="2">Glycolipid transfer protein domain-containing protein</fullName>
    </recommendedName>
</protein>
<proteinExistence type="predicted"/>